<reference evidence="7 8" key="1">
    <citation type="submission" date="2013-09" db="EMBL/GenBank/DDBJ databases">
        <authorList>
            <person name="Zeng Z."/>
            <person name="Chen C."/>
        </authorList>
    </citation>
    <scope>NUCLEOTIDE SEQUENCE [LARGE SCALE GENOMIC DNA]</scope>
    <source>
        <strain evidence="7 8">WB 4.1-42</strain>
    </source>
</reference>
<gene>
    <name evidence="7" type="ORF">Q766_19370</name>
</gene>
<sequence length="600" mass="66803">KDTETADKLFSRFEYVDAAQEYLKLAKKGKDPYVYKQLAESYYNVYNSKEAIKWYAKAVESQQDAETYYKYAQMLKAEGKYEEANKQMTEFAKLAPKDQRAVSFNEDPNYLPKLKSQTKLFDEKLLDINDKKYADFGGVLADDNTFYFASSRNTSRKTYGRDEQPYLDIYQATYNSNGTLSEPTTVSELNTKYHDGPVAITGDGNTMYFASESFREGDSEKEKGQSKSLIYLYKATKKDGKWANVVALPINDKKWNTGNPAISKDGKTLYFSSDRKGGIGASDIWKVEVKGNNTYGEPVNLGKKINTEGREGFPFITDDNKLFFASEGHKGFGAMDIFFIDLNRDGEVVNVGLPVNSKDDDFAFSFNVVKNVGFFSSSKAGKDNLYIALPICGVEAVIAVKDTKTGKILANASVAILDEKQNVIETKTTDANGNLTYSVDCNKAYTLQASADGYETNSFALPKTNGGTIDIPASLKPIDNIIVDGKIVLNSIYFEFDKSNITKEAAYELDKLVQAMKTKPEIVVMGKAHTDTRGSAEYNLKLSDQRAKAVVQYVISKGIAKERISGQGFGESEPKVNCGDNCTDEQHAQNRRNEFIIVKS</sequence>
<feature type="repeat" description="TPR" evidence="4">
    <location>
        <begin position="65"/>
        <end position="98"/>
    </location>
</feature>
<dbReference type="PANTHER" id="PTHR30329">
    <property type="entry name" value="STATOR ELEMENT OF FLAGELLAR MOTOR COMPLEX"/>
    <property type="match status" value="1"/>
</dbReference>
<dbReference type="InterPro" id="IPR011042">
    <property type="entry name" value="6-blade_b-propeller_TolB-like"/>
</dbReference>
<dbReference type="InterPro" id="IPR011990">
    <property type="entry name" value="TPR-like_helical_dom_sf"/>
</dbReference>
<dbReference type="InterPro" id="IPR006665">
    <property type="entry name" value="OmpA-like"/>
</dbReference>
<comment type="subcellular location">
    <subcellularLocation>
        <location evidence="1">Cell outer membrane</location>
    </subcellularLocation>
</comment>
<evidence type="ECO:0000256" key="2">
    <source>
        <dbReference type="ARBA" id="ARBA00023136"/>
    </source>
</evidence>
<evidence type="ECO:0000259" key="6">
    <source>
        <dbReference type="PROSITE" id="PS51123"/>
    </source>
</evidence>
<dbReference type="AlphaFoldDB" id="A0A0A2MHQ8"/>
<feature type="domain" description="OmpA-like" evidence="6">
    <location>
        <begin position="483"/>
        <end position="600"/>
    </location>
</feature>
<dbReference type="InterPro" id="IPR050330">
    <property type="entry name" value="Bact_OuterMem_StrucFunc"/>
</dbReference>
<dbReference type="eggNOG" id="COG2885">
    <property type="taxonomic scope" value="Bacteria"/>
</dbReference>
<dbReference type="Gene3D" id="3.30.1330.60">
    <property type="entry name" value="OmpA-like domain"/>
    <property type="match status" value="1"/>
</dbReference>
<accession>A0A0A2MHQ8</accession>
<dbReference type="Pfam" id="PF00691">
    <property type="entry name" value="OmpA"/>
    <property type="match status" value="1"/>
</dbReference>
<dbReference type="InterPro" id="IPR008969">
    <property type="entry name" value="CarboxyPept-like_regulatory"/>
</dbReference>
<dbReference type="STRING" id="1121898.GCA_000422725_02207"/>
<evidence type="ECO:0000313" key="8">
    <source>
        <dbReference type="Proteomes" id="UP000030111"/>
    </source>
</evidence>
<dbReference type="Proteomes" id="UP000030111">
    <property type="component" value="Unassembled WGS sequence"/>
</dbReference>
<dbReference type="InterPro" id="IPR019734">
    <property type="entry name" value="TPR_rpt"/>
</dbReference>
<feature type="non-terminal residue" evidence="7">
    <location>
        <position position="1"/>
    </location>
</feature>
<dbReference type="InterPro" id="IPR006664">
    <property type="entry name" value="OMP_bac"/>
</dbReference>
<dbReference type="EMBL" id="JRLY01000024">
    <property type="protein sequence ID" value="KGO91126.1"/>
    <property type="molecule type" value="Genomic_DNA"/>
</dbReference>
<dbReference type="PANTHER" id="PTHR30329:SF21">
    <property type="entry name" value="LIPOPROTEIN YIAD-RELATED"/>
    <property type="match status" value="1"/>
</dbReference>
<dbReference type="GO" id="GO:0009279">
    <property type="term" value="C:cell outer membrane"/>
    <property type="evidence" value="ECO:0007669"/>
    <property type="project" value="UniProtKB-SubCell"/>
</dbReference>
<dbReference type="Gene3D" id="2.120.10.30">
    <property type="entry name" value="TolB, C-terminal domain"/>
    <property type="match status" value="1"/>
</dbReference>
<proteinExistence type="predicted"/>
<dbReference type="SUPFAM" id="SSF49464">
    <property type="entry name" value="Carboxypeptidase regulatory domain-like"/>
    <property type="match status" value="1"/>
</dbReference>
<dbReference type="InterPro" id="IPR036737">
    <property type="entry name" value="OmpA-like_sf"/>
</dbReference>
<dbReference type="PROSITE" id="PS50005">
    <property type="entry name" value="TPR"/>
    <property type="match status" value="1"/>
</dbReference>
<evidence type="ECO:0000256" key="3">
    <source>
        <dbReference type="ARBA" id="ARBA00023237"/>
    </source>
</evidence>
<keyword evidence="2 5" id="KW-0472">Membrane</keyword>
<keyword evidence="3" id="KW-0998">Cell outer membrane</keyword>
<dbReference type="Gene3D" id="2.60.40.1120">
    <property type="entry name" value="Carboxypeptidase-like, regulatory domain"/>
    <property type="match status" value="1"/>
</dbReference>
<dbReference type="OrthoDB" id="9809364at2"/>
<protein>
    <submittedName>
        <fullName evidence="7">Cell envelope biogenesis protein OmpA</fullName>
    </submittedName>
</protein>
<evidence type="ECO:0000256" key="1">
    <source>
        <dbReference type="ARBA" id="ARBA00004442"/>
    </source>
</evidence>
<comment type="caution">
    <text evidence="7">The sequence shown here is derived from an EMBL/GenBank/DDBJ whole genome shotgun (WGS) entry which is preliminary data.</text>
</comment>
<keyword evidence="4" id="KW-0802">TPR repeat</keyword>
<evidence type="ECO:0000256" key="5">
    <source>
        <dbReference type="PROSITE-ProRule" id="PRU00473"/>
    </source>
</evidence>
<keyword evidence="8" id="KW-1185">Reference proteome</keyword>
<dbReference type="RefSeq" id="WP_035755036.1">
    <property type="nucleotide sequence ID" value="NZ_JRLY01000024.1"/>
</dbReference>
<organism evidence="7 8">
    <name type="scientific">Flavobacterium subsaxonicum WB 4.1-42 = DSM 21790</name>
    <dbReference type="NCBI Taxonomy" id="1121898"/>
    <lineage>
        <taxon>Bacteria</taxon>
        <taxon>Pseudomonadati</taxon>
        <taxon>Bacteroidota</taxon>
        <taxon>Flavobacteriia</taxon>
        <taxon>Flavobacteriales</taxon>
        <taxon>Flavobacteriaceae</taxon>
        <taxon>Flavobacterium</taxon>
    </lineage>
</organism>
<dbReference type="SUPFAM" id="SSF48452">
    <property type="entry name" value="TPR-like"/>
    <property type="match status" value="1"/>
</dbReference>
<dbReference type="Pfam" id="PF07676">
    <property type="entry name" value="PD40"/>
    <property type="match status" value="2"/>
</dbReference>
<dbReference type="SUPFAM" id="SSF82171">
    <property type="entry name" value="DPP6 N-terminal domain-like"/>
    <property type="match status" value="1"/>
</dbReference>
<dbReference type="CDD" id="cd07185">
    <property type="entry name" value="OmpA_C-like"/>
    <property type="match status" value="1"/>
</dbReference>
<dbReference type="PRINTS" id="PR01021">
    <property type="entry name" value="OMPADOMAIN"/>
</dbReference>
<name>A0A0A2MHQ8_9FLAO</name>
<evidence type="ECO:0000313" key="7">
    <source>
        <dbReference type="EMBL" id="KGO91126.1"/>
    </source>
</evidence>
<dbReference type="Pfam" id="PF13620">
    <property type="entry name" value="CarboxypepD_reg"/>
    <property type="match status" value="1"/>
</dbReference>
<dbReference type="SUPFAM" id="SSF103088">
    <property type="entry name" value="OmpA-like"/>
    <property type="match status" value="1"/>
</dbReference>
<evidence type="ECO:0000256" key="4">
    <source>
        <dbReference type="PROSITE-ProRule" id="PRU00339"/>
    </source>
</evidence>
<dbReference type="InterPro" id="IPR011659">
    <property type="entry name" value="WD40"/>
</dbReference>
<dbReference type="PROSITE" id="PS51123">
    <property type="entry name" value="OMPA_2"/>
    <property type="match status" value="1"/>
</dbReference>
<dbReference type="Gene3D" id="1.25.40.10">
    <property type="entry name" value="Tetratricopeptide repeat domain"/>
    <property type="match status" value="1"/>
</dbReference>